<dbReference type="SUPFAM" id="SSF81606">
    <property type="entry name" value="PP2C-like"/>
    <property type="match status" value="1"/>
</dbReference>
<evidence type="ECO:0000256" key="12">
    <source>
        <dbReference type="RuleBase" id="RU003465"/>
    </source>
</evidence>
<dbReference type="Pfam" id="PF00481">
    <property type="entry name" value="PP2C"/>
    <property type="match status" value="1"/>
</dbReference>
<sequence length="391" mass="42355">MQSNGWHLSSLSINNSASRDGRSERSDCEGGRKMEEEGPICKTPQSARLRRLHPRRLKPAAASEELRKSICSVEENSNSTSTSPSATSCSPTSSSPSSSESEETNPPCVSHGWVSVIGRRREMEDAVSVEPGFFGAGEYDFYGVYDGHGGAIVAEVCKEKMHFVVAEEAYKGEKGEGEEGKWRRAMAASFERVDGEVAEEKKGTVGSTAVVAVVGRRRIMVANCGDSRAVLSRGGVAVALSDDHKPNRPDEMKRVEAAGGRIINWDGYRVLGVLSTSRSIGDFFLKPYVTCEPDITVTERSDKDEFLILASDGLWDVISNEVACRIVRQCLSGQAAKMFPGAVNGRSAAEAAALLAELAIARGSKDNISIVIVELTRTIERCPRRRCKTKS</sequence>
<dbReference type="InterPro" id="IPR001932">
    <property type="entry name" value="PPM-type_phosphatase-like_dom"/>
</dbReference>
<keyword evidence="5" id="KW-0479">Metal-binding</keyword>
<evidence type="ECO:0000256" key="10">
    <source>
        <dbReference type="ARBA" id="ARBA00047761"/>
    </source>
</evidence>
<evidence type="ECO:0000256" key="11">
    <source>
        <dbReference type="ARBA" id="ARBA00048336"/>
    </source>
</evidence>
<evidence type="ECO:0000256" key="9">
    <source>
        <dbReference type="ARBA" id="ARBA00023211"/>
    </source>
</evidence>
<dbReference type="PANTHER" id="PTHR47992">
    <property type="entry name" value="PROTEIN PHOSPHATASE"/>
    <property type="match status" value="1"/>
</dbReference>
<comment type="catalytic activity">
    <reaction evidence="10">
        <text>O-phospho-L-seryl-[protein] + H2O = L-seryl-[protein] + phosphate</text>
        <dbReference type="Rhea" id="RHEA:20629"/>
        <dbReference type="Rhea" id="RHEA-COMP:9863"/>
        <dbReference type="Rhea" id="RHEA-COMP:11604"/>
        <dbReference type="ChEBI" id="CHEBI:15377"/>
        <dbReference type="ChEBI" id="CHEBI:29999"/>
        <dbReference type="ChEBI" id="CHEBI:43474"/>
        <dbReference type="ChEBI" id="CHEBI:83421"/>
        <dbReference type="EC" id="3.1.3.16"/>
    </reaction>
</comment>
<protein>
    <recommendedName>
        <fullName evidence="4">protein-serine/threonine phosphatase</fullName>
        <ecNumber evidence="4">3.1.3.16</ecNumber>
    </recommendedName>
</protein>
<evidence type="ECO:0000256" key="8">
    <source>
        <dbReference type="ARBA" id="ARBA00022912"/>
    </source>
</evidence>
<dbReference type="InterPro" id="IPR015655">
    <property type="entry name" value="PP2C"/>
</dbReference>
<dbReference type="SMART" id="SM00332">
    <property type="entry name" value="PP2Cc"/>
    <property type="match status" value="1"/>
</dbReference>
<evidence type="ECO:0000256" key="3">
    <source>
        <dbReference type="ARBA" id="ARBA00006702"/>
    </source>
</evidence>
<evidence type="ECO:0000259" key="14">
    <source>
        <dbReference type="PROSITE" id="PS51746"/>
    </source>
</evidence>
<dbReference type="Proteomes" id="UP001552299">
    <property type="component" value="Unassembled WGS sequence"/>
</dbReference>
<reference evidence="15 16" key="1">
    <citation type="journal article" date="2024" name="Plant Biotechnol. J.">
        <title>Dendrobium thyrsiflorum genome and its molecular insights into genes involved in important horticultural traits.</title>
        <authorList>
            <person name="Chen B."/>
            <person name="Wang J.Y."/>
            <person name="Zheng P.J."/>
            <person name="Li K.L."/>
            <person name="Liang Y.M."/>
            <person name="Chen X.F."/>
            <person name="Zhang C."/>
            <person name="Zhao X."/>
            <person name="He X."/>
            <person name="Zhang G.Q."/>
            <person name="Liu Z.J."/>
            <person name="Xu Q."/>
        </authorList>
    </citation>
    <scope>NUCLEOTIDE SEQUENCE [LARGE SCALE GENOMIC DNA]</scope>
    <source>
        <strain evidence="15">GZMU011</strain>
    </source>
</reference>
<dbReference type="AlphaFoldDB" id="A0ABD0TTF1"/>
<keyword evidence="9" id="KW-0464">Manganese</keyword>
<comment type="catalytic activity">
    <reaction evidence="11">
        <text>O-phospho-L-threonyl-[protein] + H2O = L-threonyl-[protein] + phosphate</text>
        <dbReference type="Rhea" id="RHEA:47004"/>
        <dbReference type="Rhea" id="RHEA-COMP:11060"/>
        <dbReference type="Rhea" id="RHEA-COMP:11605"/>
        <dbReference type="ChEBI" id="CHEBI:15377"/>
        <dbReference type="ChEBI" id="CHEBI:30013"/>
        <dbReference type="ChEBI" id="CHEBI:43474"/>
        <dbReference type="ChEBI" id="CHEBI:61977"/>
        <dbReference type="EC" id="3.1.3.16"/>
    </reaction>
</comment>
<evidence type="ECO:0000256" key="7">
    <source>
        <dbReference type="ARBA" id="ARBA00022842"/>
    </source>
</evidence>
<dbReference type="InterPro" id="IPR036457">
    <property type="entry name" value="PPM-type-like_dom_sf"/>
</dbReference>
<dbReference type="EMBL" id="JANQDX010000047">
    <property type="protein sequence ID" value="KAL0902937.1"/>
    <property type="molecule type" value="Genomic_DNA"/>
</dbReference>
<evidence type="ECO:0000256" key="1">
    <source>
        <dbReference type="ARBA" id="ARBA00001936"/>
    </source>
</evidence>
<feature type="compositionally biased region" description="Basic residues" evidence="13">
    <location>
        <begin position="48"/>
        <end position="58"/>
    </location>
</feature>
<dbReference type="FunFam" id="3.60.40.10:FF:000041">
    <property type="entry name" value="Protein phosphatase 2C 51"/>
    <property type="match status" value="1"/>
</dbReference>
<keyword evidence="8 12" id="KW-0904">Protein phosphatase</keyword>
<comment type="similarity">
    <text evidence="3 12">Belongs to the PP2C family.</text>
</comment>
<accession>A0ABD0TTF1</accession>
<dbReference type="PROSITE" id="PS51746">
    <property type="entry name" value="PPM_2"/>
    <property type="match status" value="1"/>
</dbReference>
<evidence type="ECO:0000313" key="15">
    <source>
        <dbReference type="EMBL" id="KAL0902937.1"/>
    </source>
</evidence>
<comment type="caution">
    <text evidence="15">The sequence shown here is derived from an EMBL/GenBank/DDBJ whole genome shotgun (WGS) entry which is preliminary data.</text>
</comment>
<feature type="compositionally biased region" description="Basic and acidic residues" evidence="13">
    <location>
        <begin position="19"/>
        <end position="36"/>
    </location>
</feature>
<keyword evidence="6 12" id="KW-0378">Hydrolase</keyword>
<feature type="region of interest" description="Disordered" evidence="13">
    <location>
        <begin position="1"/>
        <end position="111"/>
    </location>
</feature>
<dbReference type="SMART" id="SM00331">
    <property type="entry name" value="PP2C_SIG"/>
    <property type="match status" value="1"/>
</dbReference>
<evidence type="ECO:0000256" key="6">
    <source>
        <dbReference type="ARBA" id="ARBA00022801"/>
    </source>
</evidence>
<dbReference type="EC" id="3.1.3.16" evidence="4"/>
<proteinExistence type="inferred from homology"/>
<dbReference type="GO" id="GO:0004722">
    <property type="term" value="F:protein serine/threonine phosphatase activity"/>
    <property type="evidence" value="ECO:0007669"/>
    <property type="project" value="UniProtKB-EC"/>
</dbReference>
<evidence type="ECO:0000256" key="4">
    <source>
        <dbReference type="ARBA" id="ARBA00013081"/>
    </source>
</evidence>
<evidence type="ECO:0000256" key="13">
    <source>
        <dbReference type="SAM" id="MobiDB-lite"/>
    </source>
</evidence>
<feature type="compositionally biased region" description="Polar residues" evidence="13">
    <location>
        <begin position="1"/>
        <end position="18"/>
    </location>
</feature>
<comment type="cofactor">
    <cofactor evidence="2">
        <name>Mg(2+)</name>
        <dbReference type="ChEBI" id="CHEBI:18420"/>
    </cofactor>
</comment>
<evidence type="ECO:0000256" key="5">
    <source>
        <dbReference type="ARBA" id="ARBA00022723"/>
    </source>
</evidence>
<comment type="cofactor">
    <cofactor evidence="1">
        <name>Mn(2+)</name>
        <dbReference type="ChEBI" id="CHEBI:29035"/>
    </cofactor>
</comment>
<feature type="compositionally biased region" description="Low complexity" evidence="13">
    <location>
        <begin position="71"/>
        <end position="108"/>
    </location>
</feature>
<evidence type="ECO:0000256" key="2">
    <source>
        <dbReference type="ARBA" id="ARBA00001946"/>
    </source>
</evidence>
<dbReference type="Gene3D" id="3.60.40.10">
    <property type="entry name" value="PPM-type phosphatase domain"/>
    <property type="match status" value="1"/>
</dbReference>
<dbReference type="InterPro" id="IPR000222">
    <property type="entry name" value="PP2C_BS"/>
</dbReference>
<gene>
    <name evidence="15" type="ORF">M5K25_028373</name>
</gene>
<dbReference type="PROSITE" id="PS01032">
    <property type="entry name" value="PPM_1"/>
    <property type="match status" value="1"/>
</dbReference>
<organism evidence="15 16">
    <name type="scientific">Dendrobium thyrsiflorum</name>
    <name type="common">Pinecone-like raceme dendrobium</name>
    <name type="synonym">Orchid</name>
    <dbReference type="NCBI Taxonomy" id="117978"/>
    <lineage>
        <taxon>Eukaryota</taxon>
        <taxon>Viridiplantae</taxon>
        <taxon>Streptophyta</taxon>
        <taxon>Embryophyta</taxon>
        <taxon>Tracheophyta</taxon>
        <taxon>Spermatophyta</taxon>
        <taxon>Magnoliopsida</taxon>
        <taxon>Liliopsida</taxon>
        <taxon>Asparagales</taxon>
        <taxon>Orchidaceae</taxon>
        <taxon>Epidendroideae</taxon>
        <taxon>Malaxideae</taxon>
        <taxon>Dendrobiinae</taxon>
        <taxon>Dendrobium</taxon>
    </lineage>
</organism>
<keyword evidence="7" id="KW-0460">Magnesium</keyword>
<keyword evidence="16" id="KW-1185">Reference proteome</keyword>
<feature type="domain" description="PPM-type phosphatase" evidence="14">
    <location>
        <begin position="110"/>
        <end position="375"/>
    </location>
</feature>
<name>A0ABD0TTF1_DENTH</name>
<evidence type="ECO:0000313" key="16">
    <source>
        <dbReference type="Proteomes" id="UP001552299"/>
    </source>
</evidence>
<dbReference type="GO" id="GO:0046872">
    <property type="term" value="F:metal ion binding"/>
    <property type="evidence" value="ECO:0007669"/>
    <property type="project" value="UniProtKB-KW"/>
</dbReference>
<dbReference type="CDD" id="cd00143">
    <property type="entry name" value="PP2Cc"/>
    <property type="match status" value="1"/>
</dbReference>